<feature type="non-terminal residue" evidence="1">
    <location>
        <position position="82"/>
    </location>
</feature>
<dbReference type="Proteomes" id="UP000053573">
    <property type="component" value="Unassembled WGS sequence"/>
</dbReference>
<dbReference type="OrthoDB" id="6770063at2759"/>
<name>A0A0H1B382_9EURO</name>
<comment type="caution">
    <text evidence="1">The sequence shown here is derived from an EMBL/GenBank/DDBJ whole genome shotgun (WGS) entry which is preliminary data.</text>
</comment>
<dbReference type="EMBL" id="LDEV01003588">
    <property type="protein sequence ID" value="KLJ05543.1"/>
    <property type="molecule type" value="Genomic_DNA"/>
</dbReference>
<dbReference type="AlphaFoldDB" id="A0A0H1B382"/>
<accession>A0A0H1B382</accession>
<proteinExistence type="predicted"/>
<evidence type="ECO:0000313" key="1">
    <source>
        <dbReference type="EMBL" id="KLJ05543.1"/>
    </source>
</evidence>
<dbReference type="STRING" id="2060906.A0A0H1B382"/>
<keyword evidence="2" id="KW-1185">Reference proteome</keyword>
<sequence length="82" mass="9580">MIMTFPRFYESYSPLILRERAERFRKETGNNRFYTAGQKLDGGRSATAVFLRALTRPLRLLMFHPIIQVSSILTGFNYGILY</sequence>
<evidence type="ECO:0000313" key="2">
    <source>
        <dbReference type="Proteomes" id="UP000053573"/>
    </source>
</evidence>
<reference evidence="2" key="1">
    <citation type="journal article" date="2015" name="PLoS Genet.">
        <title>The dynamic genome and transcriptome of the human fungal pathogen Blastomyces and close relative Emmonsia.</title>
        <authorList>
            <person name="Munoz J.F."/>
            <person name="Gauthier G.M."/>
            <person name="Desjardins C.A."/>
            <person name="Gallo J.E."/>
            <person name="Holder J."/>
            <person name="Sullivan T.D."/>
            <person name="Marty A.J."/>
            <person name="Carmen J.C."/>
            <person name="Chen Z."/>
            <person name="Ding L."/>
            <person name="Gujja S."/>
            <person name="Magrini V."/>
            <person name="Misas E."/>
            <person name="Mitreva M."/>
            <person name="Priest M."/>
            <person name="Saif S."/>
            <person name="Whiston E.A."/>
            <person name="Young S."/>
            <person name="Zeng Q."/>
            <person name="Goldman W.E."/>
            <person name="Mardis E.R."/>
            <person name="Taylor J.W."/>
            <person name="McEwen J.G."/>
            <person name="Clay O.K."/>
            <person name="Klein B.S."/>
            <person name="Cuomo C.A."/>
        </authorList>
    </citation>
    <scope>NUCLEOTIDE SEQUENCE [LARGE SCALE GENOMIC DNA]</scope>
    <source>
        <strain evidence="2">UAMH 139</strain>
    </source>
</reference>
<protein>
    <submittedName>
        <fullName evidence="1">Uncharacterized protein</fullName>
    </submittedName>
</protein>
<organism evidence="1 2">
    <name type="scientific">Blastomyces silverae</name>
    <dbReference type="NCBI Taxonomy" id="2060906"/>
    <lineage>
        <taxon>Eukaryota</taxon>
        <taxon>Fungi</taxon>
        <taxon>Dikarya</taxon>
        <taxon>Ascomycota</taxon>
        <taxon>Pezizomycotina</taxon>
        <taxon>Eurotiomycetes</taxon>
        <taxon>Eurotiomycetidae</taxon>
        <taxon>Onygenales</taxon>
        <taxon>Ajellomycetaceae</taxon>
        <taxon>Blastomyces</taxon>
    </lineage>
</organism>
<gene>
    <name evidence="1" type="ORF">EMPG_10939</name>
</gene>